<feature type="compositionally biased region" description="Basic and acidic residues" evidence="1">
    <location>
        <begin position="450"/>
        <end position="464"/>
    </location>
</feature>
<sequence>LCFSKQNQHTAHRVLVLLHQCAPKQGAAEKWDESLKSTVAAAHASCDRTFRSVVETWSSSAGVQPSVAPGTLFQGESQLDSDEILGLAGWNGIHAGVERIENLLHHLKAYVVEGTSQAVTMRLGLVVDLLARIFSARAAHGKEHGLQINNQVPKDEREELFRLLPGLHVAAIELILAIMERFQHTIDSTCQPLLSYLVDALLSERRHVGMRTAGYIYLACVLDLHGASYEKQDIADIEPIIKSCCQELLPLDDSSTPGSTVASGKIAGAAGDMSLQHSKGGSSHPTALTDLHAAASSLLPLCLSKLNAAYIPGKLRALMDRTAVLTQHKDALVASVLNPSPKTASSGIETSLLPLLVKQYPDQPEVEAVLRPRMPVIPASKRRNTDGETDEEEDEDESLVEEIEIDQESERQTVPDGNNDAQPTDGLLSALGQNTESDDIDRSTVPTHRSTNDRSASEKRRAEEQPQLERSPKRNQPLPVAETLLPNAPDSLPGPDPVSVGANVPATVVTEQPPSSFVTAPEPSQQQQSDAESQSAVAANKDAAQGDADSDFDENDLPPLTMESSDAEE</sequence>
<proteinExistence type="predicted"/>
<evidence type="ECO:0000256" key="1">
    <source>
        <dbReference type="SAM" id="MobiDB-lite"/>
    </source>
</evidence>
<comment type="caution">
    <text evidence="2">The sequence shown here is derived from an EMBL/GenBank/DDBJ whole genome shotgun (WGS) entry which is preliminary data.</text>
</comment>
<feature type="compositionally biased region" description="Low complexity" evidence="1">
    <location>
        <begin position="520"/>
        <end position="539"/>
    </location>
</feature>
<feature type="non-terminal residue" evidence="2">
    <location>
        <position position="1"/>
    </location>
</feature>
<dbReference type="EMBL" id="QWIM01002755">
    <property type="protein sequence ID" value="RMY08430.1"/>
    <property type="molecule type" value="Genomic_DNA"/>
</dbReference>
<dbReference type="Proteomes" id="UP000276864">
    <property type="component" value="Unassembled WGS sequence"/>
</dbReference>
<accession>A0A3M6YZB9</accession>
<gene>
    <name evidence="2" type="ORF">D0866_14761</name>
</gene>
<reference evidence="2 3" key="1">
    <citation type="journal article" date="2018" name="BMC Genomics">
        <title>Genomic evidence for intraspecific hybridization in a clonal and extremely halotolerant yeast.</title>
        <authorList>
            <person name="Gostincar C."/>
            <person name="Stajich J.E."/>
            <person name="Zupancic J."/>
            <person name="Zalar P."/>
            <person name="Gunde-Cimerman N."/>
        </authorList>
    </citation>
    <scope>NUCLEOTIDE SEQUENCE [LARGE SCALE GENOMIC DNA]</scope>
    <source>
        <strain evidence="2 3">EXF-6651</strain>
    </source>
</reference>
<evidence type="ECO:0008006" key="4">
    <source>
        <dbReference type="Google" id="ProtNLM"/>
    </source>
</evidence>
<protein>
    <recommendedName>
        <fullName evidence="4">Pre-rRNA-processing protein RIX1</fullName>
    </recommendedName>
</protein>
<feature type="region of interest" description="Disordered" evidence="1">
    <location>
        <begin position="378"/>
        <end position="569"/>
    </location>
</feature>
<evidence type="ECO:0000313" key="2">
    <source>
        <dbReference type="EMBL" id="RMY08430.1"/>
    </source>
</evidence>
<evidence type="ECO:0000313" key="3">
    <source>
        <dbReference type="Proteomes" id="UP000276864"/>
    </source>
</evidence>
<dbReference type="AlphaFoldDB" id="A0A3M6YZB9"/>
<organism evidence="2 3">
    <name type="scientific">Hortaea werneckii</name>
    <name type="common">Black yeast</name>
    <name type="synonym">Cladosporium werneckii</name>
    <dbReference type="NCBI Taxonomy" id="91943"/>
    <lineage>
        <taxon>Eukaryota</taxon>
        <taxon>Fungi</taxon>
        <taxon>Dikarya</taxon>
        <taxon>Ascomycota</taxon>
        <taxon>Pezizomycotina</taxon>
        <taxon>Dothideomycetes</taxon>
        <taxon>Dothideomycetidae</taxon>
        <taxon>Mycosphaerellales</taxon>
        <taxon>Teratosphaeriaceae</taxon>
        <taxon>Hortaea</taxon>
    </lineage>
</organism>
<feature type="compositionally biased region" description="Acidic residues" evidence="1">
    <location>
        <begin position="387"/>
        <end position="407"/>
    </location>
</feature>
<name>A0A3M6YZB9_HORWE</name>
<feature type="compositionally biased region" description="Polar residues" evidence="1">
    <location>
        <begin position="509"/>
        <end position="518"/>
    </location>
</feature>